<reference evidence="1 2" key="1">
    <citation type="journal article" date="2012" name="J. Bacteriol.">
        <title>Complete genome sequence of strain 1860, a crenarchaeon of the genus pyrobaculum able to grow with various electron acceptors.</title>
        <authorList>
            <person name="Mardanov A.V."/>
            <person name="Gumerov V.M."/>
            <person name="Slobodkina G.B."/>
            <person name="Beletsky A.V."/>
            <person name="Bonch-Osmolovskaya E.A."/>
            <person name="Ravin N.V."/>
            <person name="Skryabin K.G."/>
        </authorList>
    </citation>
    <scope>NUCLEOTIDE SEQUENCE [LARGE SCALE GENOMIC DNA]</scope>
    <source>
        <strain evidence="1 2">1860</strain>
    </source>
</reference>
<evidence type="ECO:0000313" key="1">
    <source>
        <dbReference type="EMBL" id="AET32848.1"/>
    </source>
</evidence>
<dbReference type="eggNOG" id="arCOG05676">
    <property type="taxonomic scope" value="Archaea"/>
</dbReference>
<organism evidence="1 2">
    <name type="scientific">Pyrobaculum ferrireducens</name>
    <dbReference type="NCBI Taxonomy" id="1104324"/>
    <lineage>
        <taxon>Archaea</taxon>
        <taxon>Thermoproteota</taxon>
        <taxon>Thermoprotei</taxon>
        <taxon>Thermoproteales</taxon>
        <taxon>Thermoproteaceae</taxon>
        <taxon>Pyrobaculum</taxon>
    </lineage>
</organism>
<dbReference type="BioCyc" id="PSP1104324:GJSN-1398-MONOMER"/>
<dbReference type="Proteomes" id="UP000005867">
    <property type="component" value="Chromosome"/>
</dbReference>
<gene>
    <name evidence="1" type="ORF">P186_1423</name>
</gene>
<protein>
    <submittedName>
        <fullName evidence="1">Uncharacterized protein</fullName>
    </submittedName>
</protein>
<dbReference type="EMBL" id="CP003098">
    <property type="protein sequence ID" value="AET32848.1"/>
    <property type="molecule type" value="Genomic_DNA"/>
</dbReference>
<evidence type="ECO:0000313" key="2">
    <source>
        <dbReference type="Proteomes" id="UP000005867"/>
    </source>
</evidence>
<proteinExistence type="predicted"/>
<dbReference type="KEGG" id="pyr:P186_1423"/>
<name>G7VEN2_9CREN</name>
<sequence length="235" mass="26103">MLKALGAEVGYLGERVFAGAFPQAARGEAVAVLLEGLYSAGRVAPRGNSLPRERGDGVYSRHVSTAWPVHKSWYVPVVDWGEPAVYIDPPRGLVKYVGRDLDGSYAYLLEIGLGELRKYVMDGAPPTYLRGLEGFSMSEVEAASVLYRRLEGGGGEFVAEVVETLREVDFLVVEGEEVYHVEVKTTASPHENKLRKKRLLLQKRQRVLGRLGLRPALAVVVPRDNWEVEIWIERG</sequence>
<dbReference type="HOGENOM" id="CLU_1154386_0_0_2"/>
<accession>G7VEN2</accession>
<dbReference type="AlphaFoldDB" id="G7VEN2"/>
<keyword evidence="2" id="KW-1185">Reference proteome</keyword>